<evidence type="ECO:0000313" key="3">
    <source>
        <dbReference type="Proteomes" id="UP000559010"/>
    </source>
</evidence>
<dbReference type="RefSeq" id="WP_169679689.1">
    <property type="nucleotide sequence ID" value="NZ_JABBNU010000004.1"/>
</dbReference>
<accession>A0A848J1N1</accession>
<dbReference type="AlphaFoldDB" id="A0A848J1N1"/>
<proteinExistence type="predicted"/>
<keyword evidence="3" id="KW-1185">Reference proteome</keyword>
<comment type="caution">
    <text evidence="2">The sequence shown here is derived from an EMBL/GenBank/DDBJ whole genome shotgun (WGS) entry which is preliminary data.</text>
</comment>
<dbReference type="Proteomes" id="UP000559010">
    <property type="component" value="Unassembled WGS sequence"/>
</dbReference>
<evidence type="ECO:0000256" key="1">
    <source>
        <dbReference type="SAM" id="MobiDB-lite"/>
    </source>
</evidence>
<dbReference type="EMBL" id="JABBNU010000004">
    <property type="protein sequence ID" value="NMM48219.1"/>
    <property type="molecule type" value="Genomic_DNA"/>
</dbReference>
<evidence type="ECO:0000313" key="2">
    <source>
        <dbReference type="EMBL" id="NMM48219.1"/>
    </source>
</evidence>
<organism evidence="2 3">
    <name type="scientific">Marinigracilibium pacificum</name>
    <dbReference type="NCBI Taxonomy" id="2729599"/>
    <lineage>
        <taxon>Bacteria</taxon>
        <taxon>Pseudomonadati</taxon>
        <taxon>Bacteroidota</taxon>
        <taxon>Cytophagia</taxon>
        <taxon>Cytophagales</taxon>
        <taxon>Flammeovirgaceae</taxon>
        <taxon>Marinigracilibium</taxon>
    </lineage>
</organism>
<gene>
    <name evidence="2" type="ORF">HH304_07395</name>
</gene>
<protein>
    <submittedName>
        <fullName evidence="2">Uncharacterized protein</fullName>
    </submittedName>
</protein>
<feature type="compositionally biased region" description="Polar residues" evidence="1">
    <location>
        <begin position="72"/>
        <end position="90"/>
    </location>
</feature>
<dbReference type="Gene3D" id="3.40.50.10610">
    <property type="entry name" value="ABC-type transport auxiliary lipoprotein component"/>
    <property type="match status" value="1"/>
</dbReference>
<reference evidence="2 3" key="1">
    <citation type="submission" date="2020-04" db="EMBL/GenBank/DDBJ databases">
        <title>Flammeovirgaceae bacterium KN852 isolated from deep sea.</title>
        <authorList>
            <person name="Zhang D.-C."/>
        </authorList>
    </citation>
    <scope>NUCLEOTIDE SEQUENCE [LARGE SCALE GENOMIC DNA]</scope>
    <source>
        <strain evidence="2 3">KN852</strain>
    </source>
</reference>
<feature type="region of interest" description="Disordered" evidence="1">
    <location>
        <begin position="72"/>
        <end position="93"/>
    </location>
</feature>
<feature type="compositionally biased region" description="Basic and acidic residues" evidence="1">
    <location>
        <begin position="196"/>
        <end position="213"/>
    </location>
</feature>
<name>A0A848J1N1_9BACT</name>
<feature type="region of interest" description="Disordered" evidence="1">
    <location>
        <begin position="187"/>
        <end position="218"/>
    </location>
</feature>
<sequence>MIIFILLANTLIAQSENDIVYKLNGEVMKGKVTAVSGDIIKFVFEGEDLEYEIKKSEINKIAFASGREQVFNESSQTSQTTAAMGPTSTPESRRGKLAVLPFDIISNDPGINPEQYSNLVQSEAASSFKKNTSGIQIQDPMTTNALLAQHGIDYNNIKTKTPKQIAELLGTEFVAYGTTTITNKGARSYGSNVTTYKDKDSRSDDRKDREQKGSEITTSSTSTVIEYDVNVGLKVINDNGKIVYSEDRNAFGTDIDSHNAALNYMIKRTPHGSKHK</sequence>